<organism evidence="4 5">
    <name type="scientific">Candidatus Kaiserbacteria bacterium RIFCSPHIGHO2_01_FULL_54_36b</name>
    <dbReference type="NCBI Taxonomy" id="1798483"/>
    <lineage>
        <taxon>Bacteria</taxon>
        <taxon>Candidatus Kaiseribacteriota</taxon>
    </lineage>
</organism>
<keyword evidence="2" id="KW-0732">Signal</keyword>
<feature type="domain" description="Peptidoglycan binding-like" evidence="3">
    <location>
        <begin position="76"/>
        <end position="122"/>
    </location>
</feature>
<evidence type="ECO:0000259" key="3">
    <source>
        <dbReference type="Pfam" id="PF01471"/>
    </source>
</evidence>
<dbReference type="Gene3D" id="1.10.101.10">
    <property type="entry name" value="PGBD-like superfamily/PGBD"/>
    <property type="match status" value="1"/>
</dbReference>
<comment type="caution">
    <text evidence="4">The sequence shown here is derived from an EMBL/GenBank/DDBJ whole genome shotgun (WGS) entry which is preliminary data.</text>
</comment>
<feature type="chain" id="PRO_5009523566" description="Peptidoglycan binding-like domain-containing protein" evidence="2">
    <location>
        <begin position="24"/>
        <end position="379"/>
    </location>
</feature>
<dbReference type="AlphaFoldDB" id="A0A1F6CS13"/>
<reference evidence="4 5" key="1">
    <citation type="journal article" date="2016" name="Nat. Commun.">
        <title>Thousands of microbial genomes shed light on interconnected biogeochemical processes in an aquifer system.</title>
        <authorList>
            <person name="Anantharaman K."/>
            <person name="Brown C.T."/>
            <person name="Hug L.A."/>
            <person name="Sharon I."/>
            <person name="Castelle C.J."/>
            <person name="Probst A.J."/>
            <person name="Thomas B.C."/>
            <person name="Singh A."/>
            <person name="Wilkins M.J."/>
            <person name="Karaoz U."/>
            <person name="Brodie E.L."/>
            <person name="Williams K.H."/>
            <person name="Hubbard S.S."/>
            <person name="Banfield J.F."/>
        </authorList>
    </citation>
    <scope>NUCLEOTIDE SEQUENCE [LARGE SCALE GENOMIC DNA]</scope>
</reference>
<evidence type="ECO:0000313" key="5">
    <source>
        <dbReference type="Proteomes" id="UP000176445"/>
    </source>
</evidence>
<protein>
    <recommendedName>
        <fullName evidence="3">Peptidoglycan binding-like domain-containing protein</fullName>
    </recommendedName>
</protein>
<dbReference type="InterPro" id="IPR036365">
    <property type="entry name" value="PGBD-like_sf"/>
</dbReference>
<gene>
    <name evidence="4" type="ORF">A2704_00175</name>
</gene>
<dbReference type="SUPFAM" id="SSF47090">
    <property type="entry name" value="PGBD-like"/>
    <property type="match status" value="1"/>
</dbReference>
<sequence length="379" mass="40368">MLKKLAFGAIGLALLASPVFVMATIDPIAELQSQIQEMQARLAQLIAAKNQQVSNTGACLSLNNALIIGSTDATTNGEVSKLQRFLISEGVYPEALVTGYYGNLTAQAVMRWQKAHGMDFVTLKSGVGPMTRAKMREGCSTKSTCGLSITTPVPNATVSFPLIIQGVVDNSNRQSLGCSWGMFEGQAGIAQLYYYNGGAWIALGNSAPMLVDDWIATKTNFSVTLNFTNEGIGLSNGTPMKVVFTEENPRAEFPSKTLELPVSLAQRSQVTVLSPTAGDNWRIGEARTIKLSAPVTATWPEGDVIGVNLVRENGTDAGIIYGLKTGPQAQFDWNTSSTLNCLGAGCGDHANIVTPGRYKIRIGMGARVLAESGIFTISY</sequence>
<dbReference type="InterPro" id="IPR036366">
    <property type="entry name" value="PGBDSf"/>
</dbReference>
<dbReference type="InterPro" id="IPR002477">
    <property type="entry name" value="Peptidoglycan-bd-like"/>
</dbReference>
<evidence type="ECO:0000313" key="4">
    <source>
        <dbReference type="EMBL" id="OGG51934.1"/>
    </source>
</evidence>
<dbReference type="EMBL" id="MFKW01000008">
    <property type="protein sequence ID" value="OGG51934.1"/>
    <property type="molecule type" value="Genomic_DNA"/>
</dbReference>
<accession>A0A1F6CS13</accession>
<evidence type="ECO:0000256" key="2">
    <source>
        <dbReference type="SAM" id="SignalP"/>
    </source>
</evidence>
<dbReference type="Proteomes" id="UP000176445">
    <property type="component" value="Unassembled WGS sequence"/>
</dbReference>
<feature type="signal peptide" evidence="2">
    <location>
        <begin position="1"/>
        <end position="23"/>
    </location>
</feature>
<keyword evidence="1" id="KW-0175">Coiled coil</keyword>
<evidence type="ECO:0000256" key="1">
    <source>
        <dbReference type="SAM" id="Coils"/>
    </source>
</evidence>
<name>A0A1F6CS13_9BACT</name>
<proteinExistence type="predicted"/>
<dbReference type="Pfam" id="PF01471">
    <property type="entry name" value="PG_binding_1"/>
    <property type="match status" value="1"/>
</dbReference>
<feature type="coiled-coil region" evidence="1">
    <location>
        <begin position="28"/>
        <end position="55"/>
    </location>
</feature>